<proteinExistence type="inferred from homology"/>
<evidence type="ECO:0000256" key="6">
    <source>
        <dbReference type="ARBA" id="ARBA00023033"/>
    </source>
</evidence>
<keyword evidence="3" id="KW-0285">Flavoprotein</keyword>
<dbReference type="InterPro" id="IPR051820">
    <property type="entry name" value="FAD-binding_MO"/>
</dbReference>
<evidence type="ECO:0000256" key="2">
    <source>
        <dbReference type="ARBA" id="ARBA00010139"/>
    </source>
</evidence>
<comment type="caution">
    <text evidence="7">The sequence shown here is derived from an EMBL/GenBank/DDBJ whole genome shotgun (WGS) entry which is preliminary data.</text>
</comment>
<dbReference type="RefSeq" id="WP_324264810.1">
    <property type="nucleotide sequence ID" value="NZ_JAWLNX010000004.1"/>
</dbReference>
<sequence>MGDEFDVVIVGAGLAGIGAAHQLHTAFPGMDYAILEARDAPGGTWDLFRYPGVRSDSDMFTLAYRFRPWSGAQSFAGGEAIRDYIRSTAAEAGIDRRIRYRHRVISASWSSDEARWTVLAEHDGQQVRLTAKFLHLCPGYYHYEQPHDPEFQGTERFTGTLVHPQDWPEDLDHAGKKVVVIGSGARRSRWSRRWPRTPSTSRCCSAPPATSWRCPAGTR</sequence>
<evidence type="ECO:0000256" key="5">
    <source>
        <dbReference type="ARBA" id="ARBA00023002"/>
    </source>
</evidence>
<protein>
    <submittedName>
        <fullName evidence="7">NAD(P)/FAD-dependent oxidoreductase</fullName>
        <ecNumber evidence="7">1.14.13.-</ecNumber>
    </submittedName>
</protein>
<evidence type="ECO:0000256" key="4">
    <source>
        <dbReference type="ARBA" id="ARBA00022827"/>
    </source>
</evidence>
<dbReference type="Pfam" id="PF00743">
    <property type="entry name" value="FMO-like"/>
    <property type="match status" value="1"/>
</dbReference>
<reference evidence="7 8" key="1">
    <citation type="submission" date="2023-10" db="EMBL/GenBank/DDBJ databases">
        <title>Saccharopolyspora sp. nov., isolated from mangrove soil.</title>
        <authorList>
            <person name="Lu Y."/>
            <person name="Liu W."/>
        </authorList>
    </citation>
    <scope>NUCLEOTIDE SEQUENCE [LARGE SCALE GENOMIC DNA]</scope>
    <source>
        <strain evidence="7 8">S2-29</strain>
    </source>
</reference>
<dbReference type="EC" id="1.14.13.-" evidence="7"/>
<evidence type="ECO:0000256" key="1">
    <source>
        <dbReference type="ARBA" id="ARBA00001974"/>
    </source>
</evidence>
<organism evidence="7 8">
    <name type="scientific">Saccharopolyspora mangrovi</name>
    <dbReference type="NCBI Taxonomy" id="3082379"/>
    <lineage>
        <taxon>Bacteria</taxon>
        <taxon>Bacillati</taxon>
        <taxon>Actinomycetota</taxon>
        <taxon>Actinomycetes</taxon>
        <taxon>Pseudonocardiales</taxon>
        <taxon>Pseudonocardiaceae</taxon>
        <taxon>Saccharopolyspora</taxon>
    </lineage>
</organism>
<dbReference type="GO" id="GO:0016491">
    <property type="term" value="F:oxidoreductase activity"/>
    <property type="evidence" value="ECO:0007669"/>
    <property type="project" value="UniProtKB-KW"/>
</dbReference>
<keyword evidence="6" id="KW-0503">Monooxygenase</keyword>
<dbReference type="EMBL" id="JAWLNX010000004">
    <property type="protein sequence ID" value="MEB3367254.1"/>
    <property type="molecule type" value="Genomic_DNA"/>
</dbReference>
<evidence type="ECO:0000256" key="3">
    <source>
        <dbReference type="ARBA" id="ARBA00022630"/>
    </source>
</evidence>
<dbReference type="Pfam" id="PF13450">
    <property type="entry name" value="NAD_binding_8"/>
    <property type="match status" value="1"/>
</dbReference>
<evidence type="ECO:0000313" key="7">
    <source>
        <dbReference type="EMBL" id="MEB3367254.1"/>
    </source>
</evidence>
<dbReference type="PANTHER" id="PTHR43872">
    <property type="entry name" value="MONOOXYGENASE, PUTATIVE (AFU_ORTHOLOGUE AFUA_8G02570)-RELATED"/>
    <property type="match status" value="1"/>
</dbReference>
<keyword evidence="5 7" id="KW-0560">Oxidoreductase</keyword>
<gene>
    <name evidence="7" type="ORF">R4I43_07540</name>
</gene>
<comment type="cofactor">
    <cofactor evidence="1">
        <name>FAD</name>
        <dbReference type="ChEBI" id="CHEBI:57692"/>
    </cofactor>
</comment>
<keyword evidence="4" id="KW-0274">FAD</keyword>
<dbReference type="SUPFAM" id="SSF51905">
    <property type="entry name" value="FAD/NAD(P)-binding domain"/>
    <property type="match status" value="1"/>
</dbReference>
<dbReference type="Proteomes" id="UP001327093">
    <property type="component" value="Unassembled WGS sequence"/>
</dbReference>
<comment type="similarity">
    <text evidence="2">Belongs to the FAD-binding monooxygenase family.</text>
</comment>
<dbReference type="InterPro" id="IPR020946">
    <property type="entry name" value="Flavin_mOase-like"/>
</dbReference>
<name>A0ABU6A6S3_9PSEU</name>
<dbReference type="Gene3D" id="3.50.50.60">
    <property type="entry name" value="FAD/NAD(P)-binding domain"/>
    <property type="match status" value="1"/>
</dbReference>
<dbReference type="PANTHER" id="PTHR43872:SF1">
    <property type="entry name" value="MONOOXYGENASE, PUTATIVE (AFU_ORTHOLOGUE AFUA_8G02570)-RELATED"/>
    <property type="match status" value="1"/>
</dbReference>
<accession>A0ABU6A6S3</accession>
<keyword evidence="8" id="KW-1185">Reference proteome</keyword>
<dbReference type="InterPro" id="IPR036188">
    <property type="entry name" value="FAD/NAD-bd_sf"/>
</dbReference>
<evidence type="ECO:0000313" key="8">
    <source>
        <dbReference type="Proteomes" id="UP001327093"/>
    </source>
</evidence>